<proteinExistence type="predicted"/>
<protein>
    <submittedName>
        <fullName evidence="3">AAA-ATPase-like domain-containing protein</fullName>
    </submittedName>
</protein>
<keyword evidence="2" id="KW-1185">Reference proteome</keyword>
<evidence type="ECO:0000256" key="1">
    <source>
        <dbReference type="SAM" id="MobiDB-lite"/>
    </source>
</evidence>
<dbReference type="AlphaFoldDB" id="A0A915DLC3"/>
<dbReference type="WBParaSite" id="jg21198">
    <property type="protein sequence ID" value="jg21198"/>
    <property type="gene ID" value="jg21198"/>
</dbReference>
<dbReference type="Proteomes" id="UP000887574">
    <property type="component" value="Unplaced"/>
</dbReference>
<name>A0A915DLC3_9BILA</name>
<evidence type="ECO:0000313" key="3">
    <source>
        <dbReference type="WBParaSite" id="jg21198"/>
    </source>
</evidence>
<feature type="region of interest" description="Disordered" evidence="1">
    <location>
        <begin position="161"/>
        <end position="205"/>
    </location>
</feature>
<sequence>MALLAADHSYLRAVIDSNLEQQPRSVHWKLHENNLNDILNEKESFVESSLGFLAAILGAHFAQYTSKKVKILIDNYDTPILTAHTENADKKELNRIEMLFKDFINDALCHGRVVLAGKNQCKKIGPEARKTIENLAGIKKKTEEPQQAKFPNVVALHSHPIKPHRNLSPAISIKSQRRSKPNSTFGQFGRGYNVSDGHAGAKRSR</sequence>
<organism evidence="2 3">
    <name type="scientific">Ditylenchus dipsaci</name>
    <dbReference type="NCBI Taxonomy" id="166011"/>
    <lineage>
        <taxon>Eukaryota</taxon>
        <taxon>Metazoa</taxon>
        <taxon>Ecdysozoa</taxon>
        <taxon>Nematoda</taxon>
        <taxon>Chromadorea</taxon>
        <taxon>Rhabditida</taxon>
        <taxon>Tylenchina</taxon>
        <taxon>Tylenchomorpha</taxon>
        <taxon>Sphaerularioidea</taxon>
        <taxon>Anguinidae</taxon>
        <taxon>Anguininae</taxon>
        <taxon>Ditylenchus</taxon>
    </lineage>
</organism>
<evidence type="ECO:0000313" key="2">
    <source>
        <dbReference type="Proteomes" id="UP000887574"/>
    </source>
</evidence>
<accession>A0A915DLC3</accession>
<reference evidence="3" key="1">
    <citation type="submission" date="2022-11" db="UniProtKB">
        <authorList>
            <consortium name="WormBaseParasite"/>
        </authorList>
    </citation>
    <scope>IDENTIFICATION</scope>
</reference>